<protein>
    <submittedName>
        <fullName evidence="2">Uncharacterized protein</fullName>
    </submittedName>
</protein>
<dbReference type="AlphaFoldDB" id="X1VR44"/>
<feature type="compositionally biased region" description="Basic and acidic residues" evidence="1">
    <location>
        <begin position="14"/>
        <end position="25"/>
    </location>
</feature>
<comment type="caution">
    <text evidence="2">The sequence shown here is derived from an EMBL/GenBank/DDBJ whole genome shotgun (WGS) entry which is preliminary data.</text>
</comment>
<gene>
    <name evidence="2" type="ORF">S12H4_59913</name>
</gene>
<feature type="compositionally biased region" description="Acidic residues" evidence="1">
    <location>
        <begin position="35"/>
        <end position="49"/>
    </location>
</feature>
<name>X1VR44_9ZZZZ</name>
<evidence type="ECO:0000313" key="2">
    <source>
        <dbReference type="EMBL" id="GAJ19346.1"/>
    </source>
</evidence>
<reference evidence="2" key="1">
    <citation type="journal article" date="2014" name="Front. Microbiol.">
        <title>High frequency of phylogenetically diverse reductive dehalogenase-homologous genes in deep subseafloor sedimentary metagenomes.</title>
        <authorList>
            <person name="Kawai M."/>
            <person name="Futagami T."/>
            <person name="Toyoda A."/>
            <person name="Takaki Y."/>
            <person name="Nishi S."/>
            <person name="Hori S."/>
            <person name="Arai W."/>
            <person name="Tsubouchi T."/>
            <person name="Morono Y."/>
            <person name="Uchiyama I."/>
            <person name="Ito T."/>
            <person name="Fujiyama A."/>
            <person name="Inagaki F."/>
            <person name="Takami H."/>
        </authorList>
    </citation>
    <scope>NUCLEOTIDE SEQUENCE</scope>
    <source>
        <strain evidence="2">Expedition CK06-06</strain>
    </source>
</reference>
<feature type="region of interest" description="Disordered" evidence="1">
    <location>
        <begin position="14"/>
        <end position="49"/>
    </location>
</feature>
<accession>X1VR44</accession>
<proteinExistence type="predicted"/>
<organism evidence="2">
    <name type="scientific">marine sediment metagenome</name>
    <dbReference type="NCBI Taxonomy" id="412755"/>
    <lineage>
        <taxon>unclassified sequences</taxon>
        <taxon>metagenomes</taxon>
        <taxon>ecological metagenomes</taxon>
    </lineage>
</organism>
<evidence type="ECO:0000256" key="1">
    <source>
        <dbReference type="SAM" id="MobiDB-lite"/>
    </source>
</evidence>
<dbReference type="EMBL" id="BARW01039292">
    <property type="protein sequence ID" value="GAJ19346.1"/>
    <property type="molecule type" value="Genomic_DNA"/>
</dbReference>
<sequence>MGYPKYIELKDGQEVLKKGAREPKPAEPAATTEPEPTEPVEPAEPEPEA</sequence>